<evidence type="ECO:0000313" key="4">
    <source>
        <dbReference type="EMBL" id="MFD2630473.1"/>
    </source>
</evidence>
<feature type="short sequence motif" description="HXTX 1" evidence="2">
    <location>
        <begin position="42"/>
        <end position="45"/>
    </location>
</feature>
<keyword evidence="5" id="KW-1185">Reference proteome</keyword>
<evidence type="ECO:0000313" key="5">
    <source>
        <dbReference type="Proteomes" id="UP001597451"/>
    </source>
</evidence>
<organism evidence="4 5">
    <name type="scientific">Oceanobacillus kapialis</name>
    <dbReference type="NCBI Taxonomy" id="481353"/>
    <lineage>
        <taxon>Bacteria</taxon>
        <taxon>Bacillati</taxon>
        <taxon>Bacillota</taxon>
        <taxon>Bacilli</taxon>
        <taxon>Bacillales</taxon>
        <taxon>Bacillaceae</taxon>
        <taxon>Oceanobacillus</taxon>
    </lineage>
</organism>
<feature type="domain" description="Phosphoesterase HXTX" evidence="3">
    <location>
        <begin position="99"/>
        <end position="175"/>
    </location>
</feature>
<dbReference type="PANTHER" id="PTHR35561:SF1">
    <property type="entry name" value="RNA 2',3'-CYCLIC PHOSPHODIESTERASE"/>
    <property type="match status" value="1"/>
</dbReference>
<gene>
    <name evidence="4" type="primary">thpR</name>
    <name evidence="4" type="ORF">ACFSUN_16980</name>
</gene>
<feature type="active site" description="Proton donor" evidence="2">
    <location>
        <position position="42"/>
    </location>
</feature>
<dbReference type="EMBL" id="JBHUMX010000043">
    <property type="protein sequence ID" value="MFD2630473.1"/>
    <property type="molecule type" value="Genomic_DNA"/>
</dbReference>
<protein>
    <recommendedName>
        <fullName evidence="2">RNA 2',3'-cyclic phosphodiesterase</fullName>
        <shortName evidence="2">RNA 2',3'-CPDase</shortName>
        <ecNumber evidence="2">3.1.4.58</ecNumber>
    </recommendedName>
</protein>
<comment type="caution">
    <text evidence="4">The sequence shown here is derived from an EMBL/GenBank/DDBJ whole genome shotgun (WGS) entry which is preliminary data.</text>
</comment>
<dbReference type="InterPro" id="IPR004175">
    <property type="entry name" value="RNA_CPDase"/>
</dbReference>
<feature type="domain" description="Phosphoesterase HXTX" evidence="3">
    <location>
        <begin position="9"/>
        <end position="93"/>
    </location>
</feature>
<feature type="active site" description="Proton acceptor" evidence="2">
    <location>
        <position position="128"/>
    </location>
</feature>
<dbReference type="HAMAP" id="MF_01940">
    <property type="entry name" value="RNA_CPDase"/>
    <property type="match status" value="1"/>
</dbReference>
<dbReference type="NCBIfam" id="TIGR02258">
    <property type="entry name" value="2_5_ligase"/>
    <property type="match status" value="1"/>
</dbReference>
<dbReference type="RefSeq" id="WP_379563765.1">
    <property type="nucleotide sequence ID" value="NZ_JBHUMX010000043.1"/>
</dbReference>
<dbReference type="InterPro" id="IPR009097">
    <property type="entry name" value="Cyclic_Pdiesterase"/>
</dbReference>
<proteinExistence type="inferred from homology"/>
<comment type="catalytic activity">
    <reaction evidence="2">
        <text>a 3'-end 2',3'-cyclophospho-ribonucleotide-RNA + H2O = a 3'-end 2'-phospho-ribonucleotide-RNA + H(+)</text>
        <dbReference type="Rhea" id="RHEA:11828"/>
        <dbReference type="Rhea" id="RHEA-COMP:10464"/>
        <dbReference type="Rhea" id="RHEA-COMP:17353"/>
        <dbReference type="ChEBI" id="CHEBI:15377"/>
        <dbReference type="ChEBI" id="CHEBI:15378"/>
        <dbReference type="ChEBI" id="CHEBI:83064"/>
        <dbReference type="ChEBI" id="CHEBI:173113"/>
        <dbReference type="EC" id="3.1.4.58"/>
    </reaction>
</comment>
<dbReference type="Gene3D" id="3.90.1140.10">
    <property type="entry name" value="Cyclic phosphodiesterase"/>
    <property type="match status" value="1"/>
</dbReference>
<evidence type="ECO:0000256" key="1">
    <source>
        <dbReference type="ARBA" id="ARBA00022801"/>
    </source>
</evidence>
<comment type="similarity">
    <text evidence="2">Belongs to the 2H phosphoesterase superfamily. ThpR family.</text>
</comment>
<evidence type="ECO:0000256" key="2">
    <source>
        <dbReference type="HAMAP-Rule" id="MF_01940"/>
    </source>
</evidence>
<dbReference type="PANTHER" id="PTHR35561">
    <property type="entry name" value="RNA 2',3'-CYCLIC PHOSPHODIESTERASE"/>
    <property type="match status" value="1"/>
</dbReference>
<keyword evidence="1 2" id="KW-0378">Hydrolase</keyword>
<comment type="function">
    <text evidence="2">Hydrolyzes RNA 2',3'-cyclic phosphodiester to an RNA 2'-phosphomonoester.</text>
</comment>
<reference evidence="5" key="1">
    <citation type="journal article" date="2019" name="Int. J. Syst. Evol. Microbiol.">
        <title>The Global Catalogue of Microorganisms (GCM) 10K type strain sequencing project: providing services to taxonomists for standard genome sequencing and annotation.</title>
        <authorList>
            <consortium name="The Broad Institute Genomics Platform"/>
            <consortium name="The Broad Institute Genome Sequencing Center for Infectious Disease"/>
            <person name="Wu L."/>
            <person name="Ma J."/>
        </authorList>
    </citation>
    <scope>NUCLEOTIDE SEQUENCE [LARGE SCALE GENOMIC DNA]</scope>
    <source>
        <strain evidence="5">TISTR 1858</strain>
    </source>
</reference>
<dbReference type="EC" id="3.1.4.58" evidence="2"/>
<dbReference type="InterPro" id="IPR014051">
    <property type="entry name" value="Phosphoesterase_HXTX"/>
</dbReference>
<accession>A0ABW5Q4Q3</accession>
<dbReference type="SUPFAM" id="SSF55144">
    <property type="entry name" value="LigT-like"/>
    <property type="match status" value="1"/>
</dbReference>
<feature type="short sequence motif" description="HXTX 2" evidence="2">
    <location>
        <begin position="128"/>
        <end position="131"/>
    </location>
</feature>
<dbReference type="Proteomes" id="UP001597451">
    <property type="component" value="Unassembled WGS sequence"/>
</dbReference>
<name>A0ABW5Q4Q3_9BACI</name>
<evidence type="ECO:0000259" key="3">
    <source>
        <dbReference type="Pfam" id="PF02834"/>
    </source>
</evidence>
<sequence length="193" mass="22034">MGNHYFIAIPIPEKLKERLSQEQDSFKKHLPYKQWPFPEDFHITLKFYGDLPDNKVQLLKESILTAVHKLPSFSIKVKGIGYFGNPSKPRVLWAGVEKTEPLVNLYSAVEDASTSCGIAKENRPYRPHITVAKNWRGEANKGKLDSIIQPYNDIETITVERVVLYQIFPQQRPKYKQVASFSLEGDGDTGTID</sequence>
<dbReference type="Pfam" id="PF02834">
    <property type="entry name" value="LigT_PEase"/>
    <property type="match status" value="2"/>
</dbReference>